<name>A0ABV8BN42_9PSEU</name>
<dbReference type="Proteomes" id="UP001595690">
    <property type="component" value="Unassembled WGS sequence"/>
</dbReference>
<feature type="compositionally biased region" description="Low complexity" evidence="1">
    <location>
        <begin position="35"/>
        <end position="53"/>
    </location>
</feature>
<feature type="transmembrane region" description="Helical" evidence="2">
    <location>
        <begin position="7"/>
        <end position="28"/>
    </location>
</feature>
<reference evidence="5" key="1">
    <citation type="journal article" date="2019" name="Int. J. Syst. Evol. Microbiol.">
        <title>The Global Catalogue of Microorganisms (GCM) 10K type strain sequencing project: providing services to taxonomists for standard genome sequencing and annotation.</title>
        <authorList>
            <consortium name="The Broad Institute Genomics Platform"/>
            <consortium name="The Broad Institute Genome Sequencing Center for Infectious Disease"/>
            <person name="Wu L."/>
            <person name="Ma J."/>
        </authorList>
    </citation>
    <scope>NUCLEOTIDE SEQUENCE [LARGE SCALE GENOMIC DNA]</scope>
    <source>
        <strain evidence="5">CGMCC 4.7405</strain>
    </source>
</reference>
<evidence type="ECO:0000256" key="2">
    <source>
        <dbReference type="SAM" id="Phobius"/>
    </source>
</evidence>
<comment type="caution">
    <text evidence="4">The sequence shown here is derived from an EMBL/GenBank/DDBJ whole genome shotgun (WGS) entry which is preliminary data.</text>
</comment>
<keyword evidence="2" id="KW-0812">Transmembrane</keyword>
<evidence type="ECO:0000313" key="5">
    <source>
        <dbReference type="Proteomes" id="UP001595690"/>
    </source>
</evidence>
<feature type="domain" description="GerMN" evidence="3">
    <location>
        <begin position="61"/>
        <end position="138"/>
    </location>
</feature>
<sequence>MTRRTRIVIAAVAATTVVLGLVVVLVTLRRNRTEPAAPTSATTTATSAPASSSGETTNLLVYFHRGAPGDAGQVVAVRRSVPKTVAVATAALNELLPGPTAAEQADGYWSMFVPGTARALKSVRVVDGVAHVDFRDFRDTIPNASSSF</sequence>
<dbReference type="EMBL" id="JBHRZI010000007">
    <property type="protein sequence ID" value="MFC3890730.1"/>
    <property type="molecule type" value="Genomic_DNA"/>
</dbReference>
<proteinExistence type="predicted"/>
<dbReference type="Pfam" id="PF10646">
    <property type="entry name" value="Germane"/>
    <property type="match status" value="1"/>
</dbReference>
<feature type="non-terminal residue" evidence="4">
    <location>
        <position position="148"/>
    </location>
</feature>
<protein>
    <submittedName>
        <fullName evidence="4">GerMN domain-containing protein</fullName>
    </submittedName>
</protein>
<evidence type="ECO:0000313" key="4">
    <source>
        <dbReference type="EMBL" id="MFC3890730.1"/>
    </source>
</evidence>
<accession>A0ABV8BN42</accession>
<dbReference type="RefSeq" id="WP_382369140.1">
    <property type="nucleotide sequence ID" value="NZ_JBHRZI010000007.1"/>
</dbReference>
<evidence type="ECO:0000259" key="3">
    <source>
        <dbReference type="Pfam" id="PF10646"/>
    </source>
</evidence>
<feature type="region of interest" description="Disordered" evidence="1">
    <location>
        <begin position="33"/>
        <end position="53"/>
    </location>
</feature>
<organism evidence="4 5">
    <name type="scientific">Lentzea rhizosphaerae</name>
    <dbReference type="NCBI Taxonomy" id="2041025"/>
    <lineage>
        <taxon>Bacteria</taxon>
        <taxon>Bacillati</taxon>
        <taxon>Actinomycetota</taxon>
        <taxon>Actinomycetes</taxon>
        <taxon>Pseudonocardiales</taxon>
        <taxon>Pseudonocardiaceae</taxon>
        <taxon>Lentzea</taxon>
    </lineage>
</organism>
<keyword evidence="2" id="KW-0472">Membrane</keyword>
<evidence type="ECO:0000256" key="1">
    <source>
        <dbReference type="SAM" id="MobiDB-lite"/>
    </source>
</evidence>
<keyword evidence="2" id="KW-1133">Transmembrane helix</keyword>
<dbReference type="InterPro" id="IPR019606">
    <property type="entry name" value="GerMN"/>
</dbReference>
<gene>
    <name evidence="4" type="ORF">ACFOWZ_04540</name>
</gene>
<keyword evidence="5" id="KW-1185">Reference proteome</keyword>